<keyword evidence="8" id="KW-0276">Fatty acid metabolism</keyword>
<evidence type="ECO:0000256" key="11">
    <source>
        <dbReference type="ARBA" id="ARBA00023136"/>
    </source>
</evidence>
<dbReference type="InterPro" id="IPR052365">
    <property type="entry name" value="THEM4/THEM5_acyl-CoA_thioest"/>
</dbReference>
<protein>
    <recommendedName>
        <fullName evidence="17">Acyl-coenzyme A thioesterase THEM4</fullName>
        <ecNumber evidence="16">3.1.2.2</ecNumber>
    </recommendedName>
    <alternativeName>
        <fullName evidence="18">Thioesterase superfamily member 4</fullName>
    </alternativeName>
</protein>
<evidence type="ECO:0000256" key="3">
    <source>
        <dbReference type="ARBA" id="ARBA00004632"/>
    </source>
</evidence>
<evidence type="ECO:0000256" key="15">
    <source>
        <dbReference type="ARBA" id="ARBA00038456"/>
    </source>
</evidence>
<evidence type="ECO:0000256" key="10">
    <source>
        <dbReference type="ARBA" id="ARBA00023098"/>
    </source>
</evidence>
<dbReference type="GO" id="GO:0006631">
    <property type="term" value="P:fatty acid metabolic process"/>
    <property type="evidence" value="ECO:0007669"/>
    <property type="project" value="UniProtKB-KW"/>
</dbReference>
<evidence type="ECO:0000256" key="5">
    <source>
        <dbReference type="ARBA" id="ARBA00022490"/>
    </source>
</evidence>
<comment type="catalytic activity">
    <reaction evidence="13">
        <text>(5Z,8Z,11Z,14Z)-eicosatetraenoyl-CoA + H2O = (5Z,8Z,11Z,14Z)-eicosatetraenoate + CoA + H(+)</text>
        <dbReference type="Rhea" id="RHEA:40151"/>
        <dbReference type="ChEBI" id="CHEBI:15377"/>
        <dbReference type="ChEBI" id="CHEBI:15378"/>
        <dbReference type="ChEBI" id="CHEBI:32395"/>
        <dbReference type="ChEBI" id="CHEBI:57287"/>
        <dbReference type="ChEBI" id="CHEBI:57368"/>
    </reaction>
    <physiologicalReaction direction="left-to-right" evidence="13">
        <dbReference type="Rhea" id="RHEA:40152"/>
    </physiologicalReaction>
</comment>
<keyword evidence="5" id="KW-0963">Cytoplasm</keyword>
<dbReference type="OrthoDB" id="9792301at2"/>
<evidence type="ECO:0000256" key="22">
    <source>
        <dbReference type="ARBA" id="ARBA00048074"/>
    </source>
</evidence>
<dbReference type="RefSeq" id="WP_111062215.1">
    <property type="nucleotide sequence ID" value="NZ_JBHUCU010000002.1"/>
</dbReference>
<keyword evidence="4" id="KW-1003">Cell membrane</keyword>
<evidence type="ECO:0000256" key="20">
    <source>
        <dbReference type="ARBA" id="ARBA00047734"/>
    </source>
</evidence>
<keyword evidence="7" id="KW-0378">Hydrolase</keyword>
<evidence type="ECO:0000256" key="6">
    <source>
        <dbReference type="ARBA" id="ARBA00022703"/>
    </source>
</evidence>
<evidence type="ECO:0000256" key="13">
    <source>
        <dbReference type="ARBA" id="ARBA00035852"/>
    </source>
</evidence>
<keyword evidence="26" id="KW-1185">Reference proteome</keyword>
<comment type="caution">
    <text evidence="25">The sequence shown here is derived from an EMBL/GenBank/DDBJ whole genome shotgun (WGS) entry which is preliminary data.</text>
</comment>
<dbReference type="Gene3D" id="3.10.129.10">
    <property type="entry name" value="Hotdog Thioesterase"/>
    <property type="match status" value="1"/>
</dbReference>
<dbReference type="EC" id="3.1.2.2" evidence="16"/>
<dbReference type="Pfam" id="PF03061">
    <property type="entry name" value="4HBT"/>
    <property type="match status" value="1"/>
</dbReference>
<evidence type="ECO:0000259" key="24">
    <source>
        <dbReference type="Pfam" id="PF03061"/>
    </source>
</evidence>
<comment type="subcellular location">
    <subcellularLocation>
        <location evidence="3">Cell projection</location>
        <location evidence="3">Ruffle membrane</location>
    </subcellularLocation>
    <subcellularLocation>
        <location evidence="2">Cytoplasm</location>
    </subcellularLocation>
    <subcellularLocation>
        <location evidence="1">Membrane</location>
        <topology evidence="1">Peripheral membrane protein</topology>
    </subcellularLocation>
</comment>
<feature type="domain" description="Thioesterase" evidence="24">
    <location>
        <begin position="59"/>
        <end position="138"/>
    </location>
</feature>
<proteinExistence type="inferred from homology"/>
<dbReference type="GO" id="GO:0016020">
    <property type="term" value="C:membrane"/>
    <property type="evidence" value="ECO:0007669"/>
    <property type="project" value="UniProtKB-SubCell"/>
</dbReference>
<evidence type="ECO:0000256" key="9">
    <source>
        <dbReference type="ARBA" id="ARBA00022946"/>
    </source>
</evidence>
<evidence type="ECO:0000256" key="18">
    <source>
        <dbReference type="ARBA" id="ARBA00043210"/>
    </source>
</evidence>
<evidence type="ECO:0000256" key="21">
    <source>
        <dbReference type="ARBA" id="ARBA00047969"/>
    </source>
</evidence>
<dbReference type="InterPro" id="IPR029069">
    <property type="entry name" value="HotDog_dom_sf"/>
</dbReference>
<keyword evidence="6" id="KW-0053">Apoptosis</keyword>
<evidence type="ECO:0000256" key="2">
    <source>
        <dbReference type="ARBA" id="ARBA00004496"/>
    </source>
</evidence>
<comment type="catalytic activity">
    <reaction evidence="21">
        <text>decanoyl-CoA + H2O = decanoate + CoA + H(+)</text>
        <dbReference type="Rhea" id="RHEA:40059"/>
        <dbReference type="ChEBI" id="CHEBI:15377"/>
        <dbReference type="ChEBI" id="CHEBI:15378"/>
        <dbReference type="ChEBI" id="CHEBI:27689"/>
        <dbReference type="ChEBI" id="CHEBI:57287"/>
        <dbReference type="ChEBI" id="CHEBI:61430"/>
    </reaction>
    <physiologicalReaction direction="left-to-right" evidence="21">
        <dbReference type="Rhea" id="RHEA:40060"/>
    </physiologicalReaction>
</comment>
<name>A0A2W1NQY0_9FLAO</name>
<dbReference type="CDD" id="cd03443">
    <property type="entry name" value="PaaI_thioesterase"/>
    <property type="match status" value="1"/>
</dbReference>
<reference evidence="25 26" key="1">
    <citation type="submission" date="2018-06" db="EMBL/GenBank/DDBJ databases">
        <title>The draft genome sequence of Crocinitomix sp. SM1701.</title>
        <authorList>
            <person name="Zhang X."/>
        </authorList>
    </citation>
    <scope>NUCLEOTIDE SEQUENCE [LARGE SCALE GENOMIC DNA]</scope>
    <source>
        <strain evidence="25 26">SM1701</strain>
    </source>
</reference>
<evidence type="ECO:0000256" key="8">
    <source>
        <dbReference type="ARBA" id="ARBA00022832"/>
    </source>
</evidence>
<evidence type="ECO:0000256" key="16">
    <source>
        <dbReference type="ARBA" id="ARBA00038848"/>
    </source>
</evidence>
<dbReference type="Proteomes" id="UP000249248">
    <property type="component" value="Unassembled WGS sequence"/>
</dbReference>
<keyword evidence="9" id="KW-0809">Transit peptide</keyword>
<comment type="catalytic activity">
    <reaction evidence="23">
        <text>tetradecanoyl-CoA + H2O = tetradecanoate + CoA + H(+)</text>
        <dbReference type="Rhea" id="RHEA:40119"/>
        <dbReference type="ChEBI" id="CHEBI:15377"/>
        <dbReference type="ChEBI" id="CHEBI:15378"/>
        <dbReference type="ChEBI" id="CHEBI:30807"/>
        <dbReference type="ChEBI" id="CHEBI:57287"/>
        <dbReference type="ChEBI" id="CHEBI:57385"/>
    </reaction>
    <physiologicalReaction direction="left-to-right" evidence="23">
        <dbReference type="Rhea" id="RHEA:40120"/>
    </physiologicalReaction>
</comment>
<sequence>MKLNTKNLKAIQDLYPDELAHCYGCGKMNPNGFHLKSYMVDNETIAHFTPEPKYTALPGSVYGGLLASILDCHGTGSAAAFVCENENIPLDGSINIPIRCVTASLKVDFKAPTQMGVALELKGKLRSIEGRKIWVDMTLSANGTICASGEILAIRLKD</sequence>
<comment type="catalytic activity">
    <reaction evidence="22">
        <text>dodecanoyl-CoA + H2O = dodecanoate + CoA + H(+)</text>
        <dbReference type="Rhea" id="RHEA:30135"/>
        <dbReference type="ChEBI" id="CHEBI:15377"/>
        <dbReference type="ChEBI" id="CHEBI:15378"/>
        <dbReference type="ChEBI" id="CHEBI:18262"/>
        <dbReference type="ChEBI" id="CHEBI:57287"/>
        <dbReference type="ChEBI" id="CHEBI:57375"/>
    </reaction>
    <physiologicalReaction direction="left-to-right" evidence="22">
        <dbReference type="Rhea" id="RHEA:30136"/>
    </physiologicalReaction>
</comment>
<comment type="catalytic activity">
    <reaction evidence="19">
        <text>octanoyl-CoA + H2O = octanoate + CoA + H(+)</text>
        <dbReference type="Rhea" id="RHEA:30143"/>
        <dbReference type="ChEBI" id="CHEBI:15377"/>
        <dbReference type="ChEBI" id="CHEBI:15378"/>
        <dbReference type="ChEBI" id="CHEBI:25646"/>
        <dbReference type="ChEBI" id="CHEBI:57287"/>
        <dbReference type="ChEBI" id="CHEBI:57386"/>
    </reaction>
    <physiologicalReaction direction="left-to-right" evidence="19">
        <dbReference type="Rhea" id="RHEA:30144"/>
    </physiologicalReaction>
</comment>
<evidence type="ECO:0000256" key="19">
    <source>
        <dbReference type="ARBA" id="ARBA00047588"/>
    </source>
</evidence>
<evidence type="ECO:0000313" key="25">
    <source>
        <dbReference type="EMBL" id="PZE18062.1"/>
    </source>
</evidence>
<comment type="catalytic activity">
    <reaction evidence="20">
        <text>hexadecanoyl-CoA + H2O = hexadecanoate + CoA + H(+)</text>
        <dbReference type="Rhea" id="RHEA:16645"/>
        <dbReference type="ChEBI" id="CHEBI:7896"/>
        <dbReference type="ChEBI" id="CHEBI:15377"/>
        <dbReference type="ChEBI" id="CHEBI:15378"/>
        <dbReference type="ChEBI" id="CHEBI:57287"/>
        <dbReference type="ChEBI" id="CHEBI:57379"/>
        <dbReference type="EC" id="3.1.2.2"/>
    </reaction>
    <physiologicalReaction direction="left-to-right" evidence="20">
        <dbReference type="Rhea" id="RHEA:16646"/>
    </physiologicalReaction>
</comment>
<dbReference type="SUPFAM" id="SSF54637">
    <property type="entry name" value="Thioesterase/thiol ester dehydrase-isomerase"/>
    <property type="match status" value="1"/>
</dbReference>
<evidence type="ECO:0000256" key="17">
    <source>
        <dbReference type="ARBA" id="ARBA00040123"/>
    </source>
</evidence>
<evidence type="ECO:0000256" key="7">
    <source>
        <dbReference type="ARBA" id="ARBA00022801"/>
    </source>
</evidence>
<keyword evidence="10" id="KW-0443">Lipid metabolism</keyword>
<dbReference type="EMBL" id="QKSB01000002">
    <property type="protein sequence ID" value="PZE18062.1"/>
    <property type="molecule type" value="Genomic_DNA"/>
</dbReference>
<evidence type="ECO:0000256" key="1">
    <source>
        <dbReference type="ARBA" id="ARBA00004170"/>
    </source>
</evidence>
<evidence type="ECO:0000256" key="12">
    <source>
        <dbReference type="ARBA" id="ARBA00023273"/>
    </source>
</evidence>
<dbReference type="GO" id="GO:0016790">
    <property type="term" value="F:thiolester hydrolase activity"/>
    <property type="evidence" value="ECO:0007669"/>
    <property type="project" value="UniProtKB-ARBA"/>
</dbReference>
<gene>
    <name evidence="25" type="ORF">DNU06_05450</name>
</gene>
<comment type="catalytic activity">
    <reaction evidence="14">
        <text>(9Z)-octadecenoyl-CoA + H2O = (9Z)-octadecenoate + CoA + H(+)</text>
        <dbReference type="Rhea" id="RHEA:40139"/>
        <dbReference type="ChEBI" id="CHEBI:15377"/>
        <dbReference type="ChEBI" id="CHEBI:15378"/>
        <dbReference type="ChEBI" id="CHEBI:30823"/>
        <dbReference type="ChEBI" id="CHEBI:57287"/>
        <dbReference type="ChEBI" id="CHEBI:57387"/>
    </reaction>
    <physiologicalReaction direction="left-to-right" evidence="14">
        <dbReference type="Rhea" id="RHEA:40140"/>
    </physiologicalReaction>
</comment>
<comment type="similarity">
    <text evidence="15">Belongs to the THEM4/THEM5 thioesterase family.</text>
</comment>
<keyword evidence="11" id="KW-0472">Membrane</keyword>
<dbReference type="GO" id="GO:0005737">
    <property type="term" value="C:cytoplasm"/>
    <property type="evidence" value="ECO:0007669"/>
    <property type="project" value="UniProtKB-SubCell"/>
</dbReference>
<evidence type="ECO:0000256" key="23">
    <source>
        <dbReference type="ARBA" id="ARBA00048180"/>
    </source>
</evidence>
<dbReference type="PANTHER" id="PTHR12418:SF19">
    <property type="entry name" value="ACYL-COENZYME A THIOESTERASE THEM4"/>
    <property type="match status" value="1"/>
</dbReference>
<evidence type="ECO:0000256" key="4">
    <source>
        <dbReference type="ARBA" id="ARBA00022475"/>
    </source>
</evidence>
<dbReference type="InterPro" id="IPR006683">
    <property type="entry name" value="Thioestr_dom"/>
</dbReference>
<keyword evidence="12" id="KW-0966">Cell projection</keyword>
<dbReference type="PANTHER" id="PTHR12418">
    <property type="entry name" value="ACYL-COENZYME A THIOESTERASE THEM4"/>
    <property type="match status" value="1"/>
</dbReference>
<dbReference type="AlphaFoldDB" id="A0A2W1NQY0"/>
<organism evidence="25 26">
    <name type="scientific">Putridiphycobacter roseus</name>
    <dbReference type="NCBI Taxonomy" id="2219161"/>
    <lineage>
        <taxon>Bacteria</taxon>
        <taxon>Pseudomonadati</taxon>
        <taxon>Bacteroidota</taxon>
        <taxon>Flavobacteriia</taxon>
        <taxon>Flavobacteriales</taxon>
        <taxon>Crocinitomicaceae</taxon>
        <taxon>Putridiphycobacter</taxon>
    </lineage>
</organism>
<accession>A0A2W1NQY0</accession>
<evidence type="ECO:0000313" key="26">
    <source>
        <dbReference type="Proteomes" id="UP000249248"/>
    </source>
</evidence>
<evidence type="ECO:0000256" key="14">
    <source>
        <dbReference type="ARBA" id="ARBA00037002"/>
    </source>
</evidence>